<accession>A0ACC0Z4X1</accession>
<evidence type="ECO:0000313" key="2">
    <source>
        <dbReference type="Proteomes" id="UP001163603"/>
    </source>
</evidence>
<dbReference type="Proteomes" id="UP001163603">
    <property type="component" value="Chromosome 3"/>
</dbReference>
<gene>
    <name evidence="1" type="ORF">Pint_06491</name>
</gene>
<reference evidence="2" key="1">
    <citation type="journal article" date="2023" name="G3 (Bethesda)">
        <title>Genome assembly and association tests identify interacting loci associated with vigor, precocity, and sex in interspecific pistachio rootstocks.</title>
        <authorList>
            <person name="Palmer W."/>
            <person name="Jacygrad E."/>
            <person name="Sagayaradj S."/>
            <person name="Cavanaugh K."/>
            <person name="Han R."/>
            <person name="Bertier L."/>
            <person name="Beede B."/>
            <person name="Kafkas S."/>
            <person name="Golino D."/>
            <person name="Preece J."/>
            <person name="Michelmore R."/>
        </authorList>
    </citation>
    <scope>NUCLEOTIDE SEQUENCE [LARGE SCALE GENOMIC DNA]</scope>
</reference>
<dbReference type="EMBL" id="CM047738">
    <property type="protein sequence ID" value="KAJ0046236.1"/>
    <property type="molecule type" value="Genomic_DNA"/>
</dbReference>
<sequence length="419" mass="46995">MNKTTPPPPLPPPPPPNPNQESTEPQLLRTLIKILTEDTTALESLTPHIQHLAQPVLLSLLSSKTLAKRPNTLISFFKWAQSHLPPSLRQSPLPLLSLLPSFFQHRKYLDAKSLLVSFINSDRQCVLHSYIVNPSNWDPKKYGIKLSKPLFDTCICAYVQSGKPHLAAQIFSKMKRLKVKPGLFSCNVLITGLVRHPSSHSILLANKVFKDMTSVLGVKPDTTTINVLIYGCCLEKNFVDALEWLKNIEAFGCLPDNITEGQVEKAFQFHNKMVENSFKPDVFTCNILLRGLCRKGMLEKALKLFNTWISKGRTIDAASRSEDFKSKMVEEGKLKDLPIQLVQGQSAVPTETSKGFDSSSIAYSEQINELCSQGEYKDAMRIFEETTQKGITINKSTYVNLMDGLIKRRKSISKADYSS</sequence>
<keyword evidence="2" id="KW-1185">Reference proteome</keyword>
<organism evidence="1 2">
    <name type="scientific">Pistacia integerrima</name>
    <dbReference type="NCBI Taxonomy" id="434235"/>
    <lineage>
        <taxon>Eukaryota</taxon>
        <taxon>Viridiplantae</taxon>
        <taxon>Streptophyta</taxon>
        <taxon>Embryophyta</taxon>
        <taxon>Tracheophyta</taxon>
        <taxon>Spermatophyta</taxon>
        <taxon>Magnoliopsida</taxon>
        <taxon>eudicotyledons</taxon>
        <taxon>Gunneridae</taxon>
        <taxon>Pentapetalae</taxon>
        <taxon>rosids</taxon>
        <taxon>malvids</taxon>
        <taxon>Sapindales</taxon>
        <taxon>Anacardiaceae</taxon>
        <taxon>Pistacia</taxon>
    </lineage>
</organism>
<name>A0ACC0Z4X1_9ROSI</name>
<comment type="caution">
    <text evidence="1">The sequence shown here is derived from an EMBL/GenBank/DDBJ whole genome shotgun (WGS) entry which is preliminary data.</text>
</comment>
<evidence type="ECO:0000313" key="1">
    <source>
        <dbReference type="EMBL" id="KAJ0046236.1"/>
    </source>
</evidence>
<protein>
    <submittedName>
        <fullName evidence="1">Uncharacterized protein</fullName>
    </submittedName>
</protein>
<proteinExistence type="predicted"/>